<evidence type="ECO:0000256" key="1">
    <source>
        <dbReference type="SAM" id="Phobius"/>
    </source>
</evidence>
<reference evidence="2 3" key="1">
    <citation type="submission" date="2018-10" db="EMBL/GenBank/DDBJ databases">
        <title>Sinomicrobium pectinilyticum sp. nov., a pectinase-producing bacterium isolated from alkaline and saline soil, and emended description of the genus Sinomicrobium.</title>
        <authorList>
            <person name="Cheng B."/>
            <person name="Li C."/>
            <person name="Lai Q."/>
            <person name="Du M."/>
            <person name="Shao Z."/>
            <person name="Xu P."/>
            <person name="Yang C."/>
        </authorList>
    </citation>
    <scope>NUCLEOTIDE SEQUENCE [LARGE SCALE GENOMIC DNA]</scope>
    <source>
        <strain evidence="2 3">5DNS001</strain>
    </source>
</reference>
<dbReference type="EMBL" id="RJTM01000029">
    <property type="protein sequence ID" value="RNL90703.1"/>
    <property type="molecule type" value="Genomic_DNA"/>
</dbReference>
<keyword evidence="1" id="KW-1133">Transmembrane helix</keyword>
<evidence type="ECO:0000313" key="2">
    <source>
        <dbReference type="EMBL" id="RNL90703.1"/>
    </source>
</evidence>
<comment type="caution">
    <text evidence="2">The sequence shown here is derived from an EMBL/GenBank/DDBJ whole genome shotgun (WGS) entry which is preliminary data.</text>
</comment>
<name>A0A3N0ES71_SINP1</name>
<keyword evidence="1" id="KW-0472">Membrane</keyword>
<dbReference type="Proteomes" id="UP000267469">
    <property type="component" value="Unassembled WGS sequence"/>
</dbReference>
<dbReference type="OrthoDB" id="1098521at2"/>
<keyword evidence="3" id="KW-1185">Reference proteome</keyword>
<accession>A0A3N0ES71</accession>
<gene>
    <name evidence="2" type="ORF">ED312_05885</name>
</gene>
<evidence type="ECO:0000313" key="3">
    <source>
        <dbReference type="Proteomes" id="UP000267469"/>
    </source>
</evidence>
<protein>
    <submittedName>
        <fullName evidence="2">Uncharacterized protein</fullName>
    </submittedName>
</protein>
<dbReference type="AlphaFoldDB" id="A0A3N0ES71"/>
<sequence length="143" mass="16711">MELARIEKLVEKYFEGTTTTAEEKELRAYFSQDEVAPHLVAYRPMFRYFSEARKEKSEKEFRIKPGKRRNYAWLSVAATVAIAVGIWFSSRPSAEEKEALLAYQETVEALYMIGENLNKGTDKIEYLNEFEETKNKILPVENR</sequence>
<feature type="transmembrane region" description="Helical" evidence="1">
    <location>
        <begin position="71"/>
        <end position="88"/>
    </location>
</feature>
<organism evidence="2 3">
    <name type="scientific">Sinomicrobium pectinilyticum</name>
    <dbReference type="NCBI Taxonomy" id="1084421"/>
    <lineage>
        <taxon>Bacteria</taxon>
        <taxon>Pseudomonadati</taxon>
        <taxon>Bacteroidota</taxon>
        <taxon>Flavobacteriia</taxon>
        <taxon>Flavobacteriales</taxon>
        <taxon>Flavobacteriaceae</taxon>
        <taxon>Sinomicrobium</taxon>
    </lineage>
</organism>
<keyword evidence="1" id="KW-0812">Transmembrane</keyword>
<dbReference type="RefSeq" id="WP_123215080.1">
    <property type="nucleotide sequence ID" value="NZ_RJTM01000029.1"/>
</dbReference>
<proteinExistence type="predicted"/>